<dbReference type="InterPro" id="IPR012664">
    <property type="entry name" value="CHP02452"/>
</dbReference>
<dbReference type="Proteomes" id="UP000800096">
    <property type="component" value="Unassembled WGS sequence"/>
</dbReference>
<proteinExistence type="predicted"/>
<keyword evidence="4" id="KW-1185">Reference proteome</keyword>
<feature type="compositionally biased region" description="Acidic residues" evidence="1">
    <location>
        <begin position="443"/>
        <end position="467"/>
    </location>
</feature>
<feature type="domain" description="Microbial-type PARG catalytic" evidence="2">
    <location>
        <begin position="111"/>
        <end position="221"/>
    </location>
</feature>
<feature type="region of interest" description="Disordered" evidence="1">
    <location>
        <begin position="37"/>
        <end position="127"/>
    </location>
</feature>
<dbReference type="InterPro" id="IPR019261">
    <property type="entry name" value="PARG_cat_microbial"/>
</dbReference>
<gene>
    <name evidence="3" type="ORF">BDU57DRAFT_544985</name>
</gene>
<dbReference type="NCBIfam" id="TIGR02452">
    <property type="entry name" value="TIGR02452 family protein"/>
    <property type="match status" value="1"/>
</dbReference>
<sequence length="473" mass="51399">MGRTEKSQGLAPPAVRKDIRAKQAKHVINKTIPALLASNARANRGVESSELIVDPAPLSRDAPSKAEAESPEDAAYIKRKGQGRRKVKNDRNFEAEPGNKKSQKRQKPTDPSIANLSLQPAPPPPTRNIRILRTDALTAAHILTHPSKYTPASPPPPKKSPNVCILNMASPLRPGGGVLSGATSPEEFLCSRTTLLPSLREPYYRLPERGGIWSPDVLVFHDARAPGDAAGHLGLAERYWVDVISAGMLRFPELEGEEAKRWSRKDGEVVEGKMRAVLRIAERKGVRRIVLGAWGCGAYGNPVGDVAGAWRRVLDGAVGKGRREQESWPGIEEVVFAIGQRGMAAEFAKAFGGVDVEAGPGDGNEEEEEEEDKVAEELRNKIGEMEGQLSKVVNPDLKARMGTILQGLRAQLREREGVDDESEKLDSDEVSSVGVASLTPEQSAEEEEEEDFDAYNESGQDSDAEEELAVHAN</sequence>
<dbReference type="AlphaFoldDB" id="A0A6A5R2Y8"/>
<accession>A0A6A5R2Y8</accession>
<feature type="compositionally biased region" description="Basic and acidic residues" evidence="1">
    <location>
        <begin position="89"/>
        <end position="99"/>
    </location>
</feature>
<name>A0A6A5R2Y8_AMPQU</name>
<organism evidence="3 4">
    <name type="scientific">Ampelomyces quisqualis</name>
    <name type="common">Powdery mildew agent</name>
    <dbReference type="NCBI Taxonomy" id="50730"/>
    <lineage>
        <taxon>Eukaryota</taxon>
        <taxon>Fungi</taxon>
        <taxon>Dikarya</taxon>
        <taxon>Ascomycota</taxon>
        <taxon>Pezizomycotina</taxon>
        <taxon>Dothideomycetes</taxon>
        <taxon>Pleosporomycetidae</taxon>
        <taxon>Pleosporales</taxon>
        <taxon>Pleosporineae</taxon>
        <taxon>Phaeosphaeriaceae</taxon>
        <taxon>Ampelomyces</taxon>
    </lineage>
</organism>
<feature type="region of interest" description="Disordered" evidence="1">
    <location>
        <begin position="413"/>
        <end position="473"/>
    </location>
</feature>
<evidence type="ECO:0000313" key="3">
    <source>
        <dbReference type="EMBL" id="KAF1921518.1"/>
    </source>
</evidence>
<feature type="compositionally biased region" description="Acidic residues" evidence="1">
    <location>
        <begin position="417"/>
        <end position="429"/>
    </location>
</feature>
<dbReference type="InterPro" id="IPR043472">
    <property type="entry name" value="Macro_dom-like"/>
</dbReference>
<dbReference type="Pfam" id="PF10021">
    <property type="entry name" value="PARG_cat_microb"/>
    <property type="match status" value="1"/>
</dbReference>
<feature type="region of interest" description="Disordered" evidence="1">
    <location>
        <begin position="1"/>
        <end position="22"/>
    </location>
</feature>
<dbReference type="PANTHER" id="PTHR35596:SF1">
    <property type="entry name" value="MICROBIAL-TYPE PARG CATALYTIC DOMAIN-CONTAINING PROTEIN"/>
    <property type="match status" value="1"/>
</dbReference>
<protein>
    <recommendedName>
        <fullName evidence="2">Microbial-type PARG catalytic domain-containing protein</fullName>
    </recommendedName>
</protein>
<dbReference type="Gene3D" id="3.40.220.10">
    <property type="entry name" value="Leucine Aminopeptidase, subunit E, domain 1"/>
    <property type="match status" value="1"/>
</dbReference>
<dbReference type="SUPFAM" id="SSF52949">
    <property type="entry name" value="Macro domain-like"/>
    <property type="match status" value="1"/>
</dbReference>
<reference evidence="3" key="1">
    <citation type="journal article" date="2020" name="Stud. Mycol.">
        <title>101 Dothideomycetes genomes: a test case for predicting lifestyles and emergence of pathogens.</title>
        <authorList>
            <person name="Haridas S."/>
            <person name="Albert R."/>
            <person name="Binder M."/>
            <person name="Bloem J."/>
            <person name="Labutti K."/>
            <person name="Salamov A."/>
            <person name="Andreopoulos B."/>
            <person name="Baker S."/>
            <person name="Barry K."/>
            <person name="Bills G."/>
            <person name="Bluhm B."/>
            <person name="Cannon C."/>
            <person name="Castanera R."/>
            <person name="Culley D."/>
            <person name="Daum C."/>
            <person name="Ezra D."/>
            <person name="Gonzalez J."/>
            <person name="Henrissat B."/>
            <person name="Kuo A."/>
            <person name="Liang C."/>
            <person name="Lipzen A."/>
            <person name="Lutzoni F."/>
            <person name="Magnuson J."/>
            <person name="Mondo S."/>
            <person name="Nolan M."/>
            <person name="Ohm R."/>
            <person name="Pangilinan J."/>
            <person name="Park H.-J."/>
            <person name="Ramirez L."/>
            <person name="Alfaro M."/>
            <person name="Sun H."/>
            <person name="Tritt A."/>
            <person name="Yoshinaga Y."/>
            <person name="Zwiers L.-H."/>
            <person name="Turgeon B."/>
            <person name="Goodwin S."/>
            <person name="Spatafora J."/>
            <person name="Crous P."/>
            <person name="Grigoriev I."/>
        </authorList>
    </citation>
    <scope>NUCLEOTIDE SEQUENCE</scope>
    <source>
        <strain evidence="3">HMLAC05119</strain>
    </source>
</reference>
<evidence type="ECO:0000256" key="1">
    <source>
        <dbReference type="SAM" id="MobiDB-lite"/>
    </source>
</evidence>
<dbReference type="OrthoDB" id="9985428at2759"/>
<feature type="compositionally biased region" description="Basic residues" evidence="1">
    <location>
        <begin position="77"/>
        <end position="88"/>
    </location>
</feature>
<dbReference type="EMBL" id="ML979132">
    <property type="protein sequence ID" value="KAF1921518.1"/>
    <property type="molecule type" value="Genomic_DNA"/>
</dbReference>
<evidence type="ECO:0000313" key="4">
    <source>
        <dbReference type="Proteomes" id="UP000800096"/>
    </source>
</evidence>
<evidence type="ECO:0000259" key="2">
    <source>
        <dbReference type="Pfam" id="PF10021"/>
    </source>
</evidence>
<dbReference type="PANTHER" id="PTHR35596">
    <property type="entry name" value="DUF2263 DOMAIN-CONTAINING PROTEIN"/>
    <property type="match status" value="1"/>
</dbReference>